<evidence type="ECO:0000259" key="8">
    <source>
        <dbReference type="Pfam" id="PF00561"/>
    </source>
</evidence>
<dbReference type="InterPro" id="IPR029058">
    <property type="entry name" value="AB_hydrolase_fold"/>
</dbReference>
<dbReference type="Pfam" id="PF00561">
    <property type="entry name" value="Abhydrolase_1"/>
    <property type="match status" value="1"/>
</dbReference>
<evidence type="ECO:0000256" key="5">
    <source>
        <dbReference type="ARBA" id="ARBA00051067"/>
    </source>
</evidence>
<dbReference type="Gene3D" id="3.40.50.1820">
    <property type="entry name" value="alpha/beta hydrolase"/>
    <property type="match status" value="1"/>
</dbReference>
<evidence type="ECO:0000256" key="7">
    <source>
        <dbReference type="ARBA" id="ARBA00093212"/>
    </source>
</evidence>
<evidence type="ECO:0000256" key="1">
    <source>
        <dbReference type="ARBA" id="ARBA00004721"/>
    </source>
</evidence>
<comment type="catalytic activity">
    <reaction evidence="7">
        <text>(24S)-24,25-epoxycucurbitadienol + H2O = (24R)-24,25-dihydroxycucurbitadienol</text>
        <dbReference type="Rhea" id="RHEA:81855"/>
        <dbReference type="ChEBI" id="CHEBI:15377"/>
        <dbReference type="ChEBI" id="CHEBI:229949"/>
        <dbReference type="ChEBI" id="CHEBI:229950"/>
    </reaction>
    <physiologicalReaction direction="left-to-right" evidence="7">
        <dbReference type="Rhea" id="RHEA:81856"/>
    </physiologicalReaction>
</comment>
<dbReference type="EMBL" id="OU503046">
    <property type="protein sequence ID" value="CAI9771075.1"/>
    <property type="molecule type" value="Genomic_DNA"/>
</dbReference>
<evidence type="ECO:0000313" key="10">
    <source>
        <dbReference type="Proteomes" id="UP000834106"/>
    </source>
</evidence>
<comment type="catalytic activity">
    <reaction evidence="5">
        <text>an epoxide + H2O = an ethanediol</text>
        <dbReference type="Rhea" id="RHEA:19037"/>
        <dbReference type="ChEBI" id="CHEBI:15377"/>
        <dbReference type="ChEBI" id="CHEBI:32955"/>
        <dbReference type="ChEBI" id="CHEBI:140594"/>
        <dbReference type="EC" id="3.3.2.10"/>
    </reaction>
    <physiologicalReaction direction="left-to-right" evidence="5">
        <dbReference type="Rhea" id="RHEA:19038"/>
    </physiologicalReaction>
</comment>
<accession>A0AAD1ZPW5</accession>
<reference evidence="9" key="1">
    <citation type="submission" date="2023-05" db="EMBL/GenBank/DDBJ databases">
        <authorList>
            <person name="Huff M."/>
        </authorList>
    </citation>
    <scope>NUCLEOTIDE SEQUENCE</scope>
</reference>
<dbReference type="SUPFAM" id="SSF53474">
    <property type="entry name" value="alpha/beta-Hydrolases"/>
    <property type="match status" value="1"/>
</dbReference>
<proteinExistence type="inferred from homology"/>
<dbReference type="InterPro" id="IPR000073">
    <property type="entry name" value="AB_hydrolase_1"/>
</dbReference>
<dbReference type="GO" id="GO:0004301">
    <property type="term" value="F:epoxide hydrolase activity"/>
    <property type="evidence" value="ECO:0007669"/>
    <property type="project" value="UniProtKB-EC"/>
</dbReference>
<keyword evidence="10" id="KW-1185">Reference proteome</keyword>
<feature type="domain" description="AB hydrolase-1" evidence="8">
    <location>
        <begin position="25"/>
        <end position="135"/>
    </location>
</feature>
<comment type="similarity">
    <text evidence="4">Belongs to the AB hydrolase superfamily. Epoxide hydrolase family.</text>
</comment>
<comment type="function">
    <text evidence="6">Epoxide hydrolase involved in the biosynthesis of cucurbitacin and mogroside tetracyclic triterpene natural products (e.g. siamenoside I and mogrosides IV, V and VI). Cucurbitacins have cytotoxic properties and exhibit deterrent taste as a defense barrier against herbivores. Mogrosides are nonsugar highly oxygenated compounds used as high-intensity zero-calorie sweeteners; they also possess pharmacological properties such as regulating immunity, lowering blood sugar and lipid levels, protecting the liver, and acting as antioxidants and antitumor agents. Catalyzes the hydrolysis of aromatic epoxide-containing substrates, such as the conversion of 24,25-epoxycucurbitadienol to 24,25-dihydroxycucurbitadienol.</text>
</comment>
<evidence type="ECO:0000313" key="9">
    <source>
        <dbReference type="EMBL" id="CAI9771075.1"/>
    </source>
</evidence>
<protein>
    <recommendedName>
        <fullName evidence="2">soluble epoxide hydrolase</fullName>
        <ecNumber evidence="2">3.3.2.10</ecNumber>
    </recommendedName>
</protein>
<evidence type="ECO:0000256" key="3">
    <source>
        <dbReference type="ARBA" id="ARBA00022801"/>
    </source>
</evidence>
<gene>
    <name evidence="9" type="ORF">FPE_LOCUS18505</name>
</gene>
<dbReference type="AlphaFoldDB" id="A0AAD1ZPW5"/>
<evidence type="ECO:0000256" key="2">
    <source>
        <dbReference type="ARBA" id="ARBA00013006"/>
    </source>
</evidence>
<comment type="pathway">
    <text evidence="1">Secondary metabolite biosynthesis; terpenoid biosynthesis.</text>
</comment>
<dbReference type="Proteomes" id="UP000834106">
    <property type="component" value="Chromosome 11"/>
</dbReference>
<organism evidence="9 10">
    <name type="scientific">Fraxinus pennsylvanica</name>
    <dbReference type="NCBI Taxonomy" id="56036"/>
    <lineage>
        <taxon>Eukaryota</taxon>
        <taxon>Viridiplantae</taxon>
        <taxon>Streptophyta</taxon>
        <taxon>Embryophyta</taxon>
        <taxon>Tracheophyta</taxon>
        <taxon>Spermatophyta</taxon>
        <taxon>Magnoliopsida</taxon>
        <taxon>eudicotyledons</taxon>
        <taxon>Gunneridae</taxon>
        <taxon>Pentapetalae</taxon>
        <taxon>asterids</taxon>
        <taxon>lamiids</taxon>
        <taxon>Lamiales</taxon>
        <taxon>Oleaceae</taxon>
        <taxon>Oleeae</taxon>
        <taxon>Fraxinus</taxon>
    </lineage>
</organism>
<dbReference type="PANTHER" id="PTHR43329">
    <property type="entry name" value="EPOXIDE HYDROLASE"/>
    <property type="match status" value="1"/>
</dbReference>
<dbReference type="PRINTS" id="PR00412">
    <property type="entry name" value="EPOXHYDRLASE"/>
</dbReference>
<dbReference type="EC" id="3.3.2.10" evidence="2"/>
<name>A0AAD1ZPW5_9LAMI</name>
<sequence length="372" mass="42001">MEKIEHKIVPVNGLNMHVAELGEGPLVLFLHGFPELWYSWRHQILYLAAQGYRAVAPDLRGYGDTTGAPVEDPSKFTSLHIVGDLIALLDAIAPEADKVFVVGHDWGAYMAWHLCLYRPDKVKALVNLSVAFTSRSPKMSPVNHFRSLYGDDHYICRFQEPGEIEAEFAKIGTKEVLKNFLAFRTPGPFYFPKGKGFGYSADKPTWLSEDDLDYYAKKFEQTGFSGGVNFYRALDRSWELNAPWSGAQVKVPAKFIVGELDLTYHVPGIKEFIHEGGFQKVVPLLKETIVIEGFDCVIEQYERDEDFGNDDERRRRHRYFATPSSDVILRGDVAAPRGDVTLQHRQATPLLHRRCANGATSFQRDATVTAKS</sequence>
<dbReference type="InterPro" id="IPR000639">
    <property type="entry name" value="Epox_hydrolase-like"/>
</dbReference>
<evidence type="ECO:0000256" key="6">
    <source>
        <dbReference type="ARBA" id="ARBA00058358"/>
    </source>
</evidence>
<keyword evidence="3" id="KW-0378">Hydrolase</keyword>
<dbReference type="FunFam" id="3.40.50.1820:FF:000161">
    <property type="entry name" value="Epoxide hydrolase"/>
    <property type="match status" value="1"/>
</dbReference>
<evidence type="ECO:0000256" key="4">
    <source>
        <dbReference type="ARBA" id="ARBA00038334"/>
    </source>
</evidence>